<dbReference type="Gene3D" id="1.25.40.10">
    <property type="entry name" value="Tetratricopeptide repeat domain"/>
    <property type="match status" value="1"/>
</dbReference>
<dbReference type="RefSeq" id="WP_296941793.1">
    <property type="nucleotide sequence ID" value="NZ_LT599032.1"/>
</dbReference>
<dbReference type="EMBL" id="FLUM01000003">
    <property type="protein sequence ID" value="SBW01797.1"/>
    <property type="molecule type" value="Genomic_DNA"/>
</dbReference>
<name>A0A212JQV2_9BACT</name>
<feature type="signal peptide" evidence="2">
    <location>
        <begin position="1"/>
        <end position="24"/>
    </location>
</feature>
<organism evidence="3">
    <name type="scientific">uncultured Dysgonomonas sp</name>
    <dbReference type="NCBI Taxonomy" id="206096"/>
    <lineage>
        <taxon>Bacteria</taxon>
        <taxon>Pseudomonadati</taxon>
        <taxon>Bacteroidota</taxon>
        <taxon>Bacteroidia</taxon>
        <taxon>Bacteroidales</taxon>
        <taxon>Dysgonomonadaceae</taxon>
        <taxon>Dysgonomonas</taxon>
        <taxon>environmental samples</taxon>
    </lineage>
</organism>
<evidence type="ECO:0008006" key="4">
    <source>
        <dbReference type="Google" id="ProtNLM"/>
    </source>
</evidence>
<keyword evidence="2" id="KW-0732">Signal</keyword>
<gene>
    <name evidence="3" type="ORF">KL86DYS1_30090</name>
</gene>
<evidence type="ECO:0000256" key="2">
    <source>
        <dbReference type="SAM" id="SignalP"/>
    </source>
</evidence>
<evidence type="ECO:0000313" key="3">
    <source>
        <dbReference type="EMBL" id="SBW01797.1"/>
    </source>
</evidence>
<evidence type="ECO:0000256" key="1">
    <source>
        <dbReference type="SAM" id="Coils"/>
    </source>
</evidence>
<keyword evidence="1" id="KW-0175">Coiled coil</keyword>
<sequence length="475" mass="55140">MKSVFIYIVLSFCCLSAAFSQTLAEAKDLYLKGEYAKALPVFETEYAAKPNDANINHWYGVCLFETGGDRVQAEKSLLLASQKRIQDSFYYLGQLYTDEFRFTEATEAFNKYESMLKKKDDDARARLEEKRKEMSRLNRVVSNTEDIQIIDSVVVDKASFLSAYKLSHSSGRLDYFDKVFTSNKRVESTVYFNEKETKIYYAQPEKNGSYTLYSMEKLLDKYGNEKKLSATNFNLTGDLNYPYVMADGVTIYFAAKDYDSLGGYDLFVSRYNMNNDTYLAPERLNMPFNSLYNDYMMVVDEEKGVGWFASDRFQPEGRVCIYTFIPNKTVKIVESEDEKYMAGRARITSIKDTWLKGQNYSQLIALARKAPKEEVKVVRDFEFVINDENTYYKLADFKNKTARDTYFRVVQMKSDLRSISEKLDNLRSAYGKSSQEARRTMTTEITDLEKKQEQLQRQIPPLEVQARNQEIQGLQ</sequence>
<feature type="chain" id="PRO_5012600634" description="Tetratricopeptide repeat protein" evidence="2">
    <location>
        <begin position="25"/>
        <end position="475"/>
    </location>
</feature>
<dbReference type="AlphaFoldDB" id="A0A212JQV2"/>
<protein>
    <recommendedName>
        <fullName evidence="4">Tetratricopeptide repeat protein</fullName>
    </recommendedName>
</protein>
<dbReference type="SUPFAM" id="SSF48452">
    <property type="entry name" value="TPR-like"/>
    <property type="match status" value="1"/>
</dbReference>
<accession>A0A212JQV2</accession>
<feature type="coiled-coil region" evidence="1">
    <location>
        <begin position="120"/>
        <end position="147"/>
    </location>
</feature>
<feature type="coiled-coil region" evidence="1">
    <location>
        <begin position="409"/>
        <end position="458"/>
    </location>
</feature>
<dbReference type="InterPro" id="IPR011990">
    <property type="entry name" value="TPR-like_helical_dom_sf"/>
</dbReference>
<proteinExistence type="predicted"/>
<reference evidence="3" key="1">
    <citation type="submission" date="2016-04" db="EMBL/GenBank/DDBJ databases">
        <authorList>
            <person name="Evans L.H."/>
            <person name="Alamgir A."/>
            <person name="Owens N."/>
            <person name="Weber N.D."/>
            <person name="Virtaneva K."/>
            <person name="Barbian K."/>
            <person name="Babar A."/>
            <person name="Rosenke K."/>
        </authorList>
    </citation>
    <scope>NUCLEOTIDE SEQUENCE</scope>
    <source>
        <strain evidence="3">86-1</strain>
    </source>
</reference>